<dbReference type="EMBL" id="JBGBPQ010000013">
    <property type="protein sequence ID" value="KAL1511913.1"/>
    <property type="molecule type" value="Genomic_DNA"/>
</dbReference>
<organism evidence="2 3">
    <name type="scientific">Prymnesium parvum</name>
    <name type="common">Toxic golden alga</name>
    <dbReference type="NCBI Taxonomy" id="97485"/>
    <lineage>
        <taxon>Eukaryota</taxon>
        <taxon>Haptista</taxon>
        <taxon>Haptophyta</taxon>
        <taxon>Prymnesiophyceae</taxon>
        <taxon>Prymnesiales</taxon>
        <taxon>Prymnesiaceae</taxon>
        <taxon>Prymnesium</taxon>
    </lineage>
</organism>
<proteinExistence type="predicted"/>
<accession>A0AB34J5K1</accession>
<keyword evidence="3" id="KW-1185">Reference proteome</keyword>
<dbReference type="AlphaFoldDB" id="A0AB34J5K1"/>
<name>A0AB34J5K1_PRYPA</name>
<feature type="compositionally biased region" description="Polar residues" evidence="1">
    <location>
        <begin position="109"/>
        <end position="132"/>
    </location>
</feature>
<sequence length="278" mass="30443">MEPLHNNPATVNYSVPSQAQAISSFSAVVPAPAQFMAAHHRIAHSQSPHRKIPAAPSFPAALPRPTTSHVPTPHEVASPLSTRSSLSSYSACLQPADAAHVLVLLGHPNSDTQSARPTFTVTTHSRPSQSELHAQDEEQWAPRTQTGGTRSAEDEQRDTESSSYSELLDAIRMANAKAQLLARVLPARQRLPQLGSMLLSGMHEVPCFIWGDQSPLLFRSEEVQQEFHAAANYSRAGAVDDDDKSTPIPIAEEYRERAHANVARVYQLLLSEMRLRRG</sequence>
<gene>
    <name evidence="2" type="ORF">AB1Y20_005194</name>
</gene>
<evidence type="ECO:0000256" key="1">
    <source>
        <dbReference type="SAM" id="MobiDB-lite"/>
    </source>
</evidence>
<reference evidence="2 3" key="1">
    <citation type="journal article" date="2024" name="Science">
        <title>Giant polyketide synthase enzymes in the biosynthesis of giant marine polyether toxins.</title>
        <authorList>
            <person name="Fallon T.R."/>
            <person name="Shende V.V."/>
            <person name="Wierzbicki I.H."/>
            <person name="Pendleton A.L."/>
            <person name="Watervoot N.F."/>
            <person name="Auber R.P."/>
            <person name="Gonzalez D.J."/>
            <person name="Wisecaver J.H."/>
            <person name="Moore B.S."/>
        </authorList>
    </citation>
    <scope>NUCLEOTIDE SEQUENCE [LARGE SCALE GENOMIC DNA]</scope>
    <source>
        <strain evidence="2 3">12B1</strain>
    </source>
</reference>
<feature type="compositionally biased region" description="Basic and acidic residues" evidence="1">
    <location>
        <begin position="151"/>
        <end position="160"/>
    </location>
</feature>
<protein>
    <submittedName>
        <fullName evidence="2">Uncharacterized protein</fullName>
    </submittedName>
</protein>
<evidence type="ECO:0000313" key="2">
    <source>
        <dbReference type="EMBL" id="KAL1511913.1"/>
    </source>
</evidence>
<dbReference type="Proteomes" id="UP001515480">
    <property type="component" value="Unassembled WGS sequence"/>
</dbReference>
<comment type="caution">
    <text evidence="2">The sequence shown here is derived from an EMBL/GenBank/DDBJ whole genome shotgun (WGS) entry which is preliminary data.</text>
</comment>
<feature type="region of interest" description="Disordered" evidence="1">
    <location>
        <begin position="109"/>
        <end position="164"/>
    </location>
</feature>
<evidence type="ECO:0000313" key="3">
    <source>
        <dbReference type="Proteomes" id="UP001515480"/>
    </source>
</evidence>